<dbReference type="EMBL" id="RXIL01000046">
    <property type="protein sequence ID" value="RZN71057.1"/>
    <property type="molecule type" value="Genomic_DNA"/>
</dbReference>
<dbReference type="InterPro" id="IPR036604">
    <property type="entry name" value="PurS-like_sf"/>
</dbReference>
<evidence type="ECO:0000256" key="4">
    <source>
        <dbReference type="ARBA" id="ARBA00022755"/>
    </source>
</evidence>
<evidence type="ECO:0000313" key="7">
    <source>
        <dbReference type="EMBL" id="RZN71057.1"/>
    </source>
</evidence>
<comment type="pathway">
    <text evidence="6">Purine metabolism; IMP biosynthesis via de novo pathway; 5-amino-1-(5-phospho-D-ribosyl)imidazole from N(2)-formyl-N(1)-(5-phospho-D-ribosyl)glycinamide: step 1/2.</text>
</comment>
<dbReference type="Proteomes" id="UP000320766">
    <property type="component" value="Unassembled WGS sequence"/>
</dbReference>
<sequence>MEVEIKIKLKEGISDPEGKNTKKALRLLGFEDVLDVHTLKTFRIKLDDSDEGDSVEEAKEMCKKLLANPVIHDYEIKVKK</sequence>
<name>A0A520KXQ7_9EURY</name>
<dbReference type="EC" id="6.3.5.3" evidence="6"/>
<dbReference type="GO" id="GO:0005737">
    <property type="term" value="C:cytoplasm"/>
    <property type="evidence" value="ECO:0007669"/>
    <property type="project" value="UniProtKB-SubCell"/>
</dbReference>
<comment type="similarity">
    <text evidence="6">Belongs to the PurS family.</text>
</comment>
<evidence type="ECO:0000256" key="2">
    <source>
        <dbReference type="ARBA" id="ARBA00022598"/>
    </source>
</evidence>
<organism evidence="7 8">
    <name type="scientific">Candidatus Methanolliviera hydrocarbonicum</name>
    <dbReference type="NCBI Taxonomy" id="2491085"/>
    <lineage>
        <taxon>Archaea</taxon>
        <taxon>Methanobacteriati</taxon>
        <taxon>Methanobacteriota</taxon>
        <taxon>Candidatus Methanoliparia</taxon>
        <taxon>Candidatus Methanoliparales</taxon>
        <taxon>Candidatus Methanollivieraceae</taxon>
        <taxon>Candidatus Methanolliviera</taxon>
    </lineage>
</organism>
<accession>A0A520KXQ7</accession>
<dbReference type="Pfam" id="PF02700">
    <property type="entry name" value="PurS"/>
    <property type="match status" value="1"/>
</dbReference>
<dbReference type="NCBIfam" id="NF004630">
    <property type="entry name" value="PRK05974.1"/>
    <property type="match status" value="1"/>
</dbReference>
<proteinExistence type="inferred from homology"/>
<comment type="subcellular location">
    <subcellularLocation>
        <location evidence="6">Cytoplasm</location>
    </subcellularLocation>
</comment>
<dbReference type="GO" id="GO:0005524">
    <property type="term" value="F:ATP binding"/>
    <property type="evidence" value="ECO:0007669"/>
    <property type="project" value="UniProtKB-UniRule"/>
</dbReference>
<keyword evidence="1 6" id="KW-0963">Cytoplasm</keyword>
<dbReference type="PANTHER" id="PTHR34696:SF1">
    <property type="entry name" value="PHOSPHORIBOSYLFORMYLGLYCINAMIDINE SYNTHASE SUBUNIT PURS"/>
    <property type="match status" value="1"/>
</dbReference>
<gene>
    <name evidence="6 7" type="primary">purS</name>
    <name evidence="7" type="ORF">EF807_02590</name>
</gene>
<protein>
    <recommendedName>
        <fullName evidence="6">Phosphoribosylformylglycinamidine synthase subunit PurS</fullName>
        <shortName evidence="6">FGAM synthase</shortName>
        <ecNumber evidence="6">6.3.5.3</ecNumber>
    </recommendedName>
    <alternativeName>
        <fullName evidence="6">Formylglycinamide ribonucleotide amidotransferase subunit III</fullName>
        <shortName evidence="6">FGAR amidotransferase III</shortName>
        <shortName evidence="6">FGAR-AT III</shortName>
    </alternativeName>
    <alternativeName>
        <fullName evidence="6">Phosphoribosylformylglycinamidine synthase subunit III</fullName>
    </alternativeName>
</protein>
<evidence type="ECO:0000256" key="1">
    <source>
        <dbReference type="ARBA" id="ARBA00022490"/>
    </source>
</evidence>
<evidence type="ECO:0000313" key="8">
    <source>
        <dbReference type="Proteomes" id="UP000320766"/>
    </source>
</evidence>
<dbReference type="AlphaFoldDB" id="A0A520KXQ7"/>
<comment type="subunit">
    <text evidence="6">Part of the FGAM synthase complex composed of 1 PurL, 1 PurQ and 2 PurS subunits.</text>
</comment>
<keyword evidence="5 6" id="KW-0067">ATP-binding</keyword>
<dbReference type="Gene3D" id="3.30.1280.10">
    <property type="entry name" value="Phosphoribosylformylglycinamidine synthase subunit PurS"/>
    <property type="match status" value="1"/>
</dbReference>
<keyword evidence="2 6" id="KW-0436">Ligase</keyword>
<evidence type="ECO:0000256" key="3">
    <source>
        <dbReference type="ARBA" id="ARBA00022741"/>
    </source>
</evidence>
<keyword evidence="4 6" id="KW-0658">Purine biosynthesis</keyword>
<comment type="catalytic activity">
    <reaction evidence="6">
        <text>N(2)-formyl-N(1)-(5-phospho-beta-D-ribosyl)glycinamide + L-glutamine + ATP + H2O = 2-formamido-N(1)-(5-O-phospho-beta-D-ribosyl)acetamidine + L-glutamate + ADP + phosphate + H(+)</text>
        <dbReference type="Rhea" id="RHEA:17129"/>
        <dbReference type="ChEBI" id="CHEBI:15377"/>
        <dbReference type="ChEBI" id="CHEBI:15378"/>
        <dbReference type="ChEBI" id="CHEBI:29985"/>
        <dbReference type="ChEBI" id="CHEBI:30616"/>
        <dbReference type="ChEBI" id="CHEBI:43474"/>
        <dbReference type="ChEBI" id="CHEBI:58359"/>
        <dbReference type="ChEBI" id="CHEBI:147286"/>
        <dbReference type="ChEBI" id="CHEBI:147287"/>
        <dbReference type="ChEBI" id="CHEBI:456216"/>
        <dbReference type="EC" id="6.3.5.3"/>
    </reaction>
</comment>
<dbReference type="PANTHER" id="PTHR34696">
    <property type="entry name" value="PHOSPHORIBOSYLFORMYLGLYCINAMIDINE SYNTHASE SUBUNIT PURS"/>
    <property type="match status" value="1"/>
</dbReference>
<dbReference type="GO" id="GO:0004642">
    <property type="term" value="F:phosphoribosylformylglycinamidine synthase activity"/>
    <property type="evidence" value="ECO:0007669"/>
    <property type="project" value="UniProtKB-UniRule"/>
</dbReference>
<dbReference type="InterPro" id="IPR003850">
    <property type="entry name" value="PurS"/>
</dbReference>
<dbReference type="GO" id="GO:0006189">
    <property type="term" value="P:'de novo' IMP biosynthetic process"/>
    <property type="evidence" value="ECO:0007669"/>
    <property type="project" value="UniProtKB-UniRule"/>
</dbReference>
<evidence type="ECO:0000256" key="6">
    <source>
        <dbReference type="HAMAP-Rule" id="MF_01926"/>
    </source>
</evidence>
<dbReference type="UniPathway" id="UPA00074">
    <property type="reaction ID" value="UER00128"/>
</dbReference>
<dbReference type="NCBIfam" id="TIGR00302">
    <property type="entry name" value="phosphoribosylformylglycinamidine synthase subunit PurS"/>
    <property type="match status" value="1"/>
</dbReference>
<dbReference type="SUPFAM" id="SSF82697">
    <property type="entry name" value="PurS-like"/>
    <property type="match status" value="1"/>
</dbReference>
<reference evidence="7 8" key="1">
    <citation type="journal article" date="2019" name="Nat. Microbiol.">
        <title>Wide diversity of methane and short-chain alkane metabolisms in uncultured archaea.</title>
        <authorList>
            <person name="Borrel G."/>
            <person name="Adam P.S."/>
            <person name="McKay L.J."/>
            <person name="Chen L.X."/>
            <person name="Sierra-Garcia I.N."/>
            <person name="Sieber C.M."/>
            <person name="Letourneur Q."/>
            <person name="Ghozlane A."/>
            <person name="Andersen G.L."/>
            <person name="Li W.J."/>
            <person name="Hallam S.J."/>
            <person name="Muyzer G."/>
            <person name="de Oliveira V.M."/>
            <person name="Inskeep W.P."/>
            <person name="Banfield J.F."/>
            <person name="Gribaldo S."/>
        </authorList>
    </citation>
    <scope>NUCLEOTIDE SEQUENCE [LARGE SCALE GENOMIC DNA]</scope>
    <source>
        <strain evidence="7">NM1b</strain>
    </source>
</reference>
<comment type="caution">
    <text evidence="7">The sequence shown here is derived from an EMBL/GenBank/DDBJ whole genome shotgun (WGS) entry which is preliminary data.</text>
</comment>
<keyword evidence="3 6" id="KW-0547">Nucleotide-binding</keyword>
<dbReference type="HAMAP" id="MF_01926">
    <property type="entry name" value="PurS"/>
    <property type="match status" value="1"/>
</dbReference>
<evidence type="ECO:0000256" key="5">
    <source>
        <dbReference type="ARBA" id="ARBA00022840"/>
    </source>
</evidence>
<comment type="function">
    <text evidence="6">Part of the phosphoribosylformylglycinamidine synthase complex involved in the purines biosynthetic pathway. Catalyzes the ATP-dependent conversion of formylglycinamide ribonucleotide (FGAR) and glutamine to yield formylglycinamidine ribonucleotide (FGAM) and glutamate. The FGAM synthase complex is composed of three subunits. PurQ produces an ammonia molecule by converting glutamine to glutamate. PurL transfers the ammonia molecule to FGAR to form FGAM in an ATP-dependent manner. PurS interacts with PurQ and PurL and is thought to assist in the transfer of the ammonia molecule from PurQ to PurL.</text>
</comment>